<comment type="caution">
    <text evidence="3">The sequence shown here is derived from an EMBL/GenBank/DDBJ whole genome shotgun (WGS) entry which is preliminary data.</text>
</comment>
<keyword evidence="1" id="KW-0723">Serine/threonine-protein kinase</keyword>
<dbReference type="CDD" id="cd16936">
    <property type="entry name" value="HATPase_RsbW-like"/>
    <property type="match status" value="1"/>
</dbReference>
<evidence type="ECO:0000259" key="2">
    <source>
        <dbReference type="Pfam" id="PF13581"/>
    </source>
</evidence>
<organism evidence="3 4">
    <name type="scientific">Actinomadura rugatobispora</name>
    <dbReference type="NCBI Taxonomy" id="1994"/>
    <lineage>
        <taxon>Bacteria</taxon>
        <taxon>Bacillati</taxon>
        <taxon>Actinomycetota</taxon>
        <taxon>Actinomycetes</taxon>
        <taxon>Streptosporangiales</taxon>
        <taxon>Thermomonosporaceae</taxon>
        <taxon>Actinomadura</taxon>
    </lineage>
</organism>
<sequence length="134" mass="14797">MPNRSSCEPPTLVIKACPEAVKEARDFVALVFGGWGVEDFVARVVVSELATNAIRHGAREGDVVVVRVFRRDETHAVIEVWDRGVESPELQPENHTAESGRGLLLMDQLVVRWGVRPLSEGGKVVWAEIECVPL</sequence>
<name>A0ABW1A6H1_9ACTN</name>
<dbReference type="PANTHER" id="PTHR35526">
    <property type="entry name" value="ANTI-SIGMA-F FACTOR RSBW-RELATED"/>
    <property type="match status" value="1"/>
</dbReference>
<keyword evidence="1" id="KW-0418">Kinase</keyword>
<keyword evidence="3" id="KW-0067">ATP-binding</keyword>
<dbReference type="InterPro" id="IPR036890">
    <property type="entry name" value="HATPase_C_sf"/>
</dbReference>
<dbReference type="InterPro" id="IPR003594">
    <property type="entry name" value="HATPase_dom"/>
</dbReference>
<keyword evidence="4" id="KW-1185">Reference proteome</keyword>
<keyword evidence="1" id="KW-0808">Transferase</keyword>
<accession>A0ABW1A6H1</accession>
<evidence type="ECO:0000313" key="4">
    <source>
        <dbReference type="Proteomes" id="UP001596074"/>
    </source>
</evidence>
<gene>
    <name evidence="3" type="ORF">ACFPZN_33625</name>
</gene>
<dbReference type="RefSeq" id="WP_378286343.1">
    <property type="nucleotide sequence ID" value="NZ_JBHSON010000055.1"/>
</dbReference>
<keyword evidence="3" id="KW-0547">Nucleotide-binding</keyword>
<dbReference type="Proteomes" id="UP001596074">
    <property type="component" value="Unassembled WGS sequence"/>
</dbReference>
<dbReference type="PANTHER" id="PTHR35526:SF3">
    <property type="entry name" value="ANTI-SIGMA-F FACTOR RSBW"/>
    <property type="match status" value="1"/>
</dbReference>
<evidence type="ECO:0000256" key="1">
    <source>
        <dbReference type="ARBA" id="ARBA00022527"/>
    </source>
</evidence>
<dbReference type="Gene3D" id="3.30.565.10">
    <property type="entry name" value="Histidine kinase-like ATPase, C-terminal domain"/>
    <property type="match status" value="1"/>
</dbReference>
<reference evidence="4" key="1">
    <citation type="journal article" date="2019" name="Int. J. Syst. Evol. Microbiol.">
        <title>The Global Catalogue of Microorganisms (GCM) 10K type strain sequencing project: providing services to taxonomists for standard genome sequencing and annotation.</title>
        <authorList>
            <consortium name="The Broad Institute Genomics Platform"/>
            <consortium name="The Broad Institute Genome Sequencing Center for Infectious Disease"/>
            <person name="Wu L."/>
            <person name="Ma J."/>
        </authorList>
    </citation>
    <scope>NUCLEOTIDE SEQUENCE [LARGE SCALE GENOMIC DNA]</scope>
    <source>
        <strain evidence="4">KCTC 42087</strain>
    </source>
</reference>
<dbReference type="GO" id="GO:0005524">
    <property type="term" value="F:ATP binding"/>
    <property type="evidence" value="ECO:0007669"/>
    <property type="project" value="UniProtKB-KW"/>
</dbReference>
<dbReference type="Pfam" id="PF13581">
    <property type="entry name" value="HATPase_c_2"/>
    <property type="match status" value="1"/>
</dbReference>
<dbReference type="InterPro" id="IPR050267">
    <property type="entry name" value="Anti-sigma-factor_SerPK"/>
</dbReference>
<dbReference type="SUPFAM" id="SSF55874">
    <property type="entry name" value="ATPase domain of HSP90 chaperone/DNA topoisomerase II/histidine kinase"/>
    <property type="match status" value="1"/>
</dbReference>
<feature type="domain" description="Histidine kinase/HSP90-like ATPase" evidence="2">
    <location>
        <begin position="15"/>
        <end position="127"/>
    </location>
</feature>
<dbReference type="EMBL" id="JBHSON010000055">
    <property type="protein sequence ID" value="MFC5750592.1"/>
    <property type="molecule type" value="Genomic_DNA"/>
</dbReference>
<evidence type="ECO:0000313" key="3">
    <source>
        <dbReference type="EMBL" id="MFC5750592.1"/>
    </source>
</evidence>
<proteinExistence type="predicted"/>
<protein>
    <submittedName>
        <fullName evidence="3">ATP-binding protein</fullName>
    </submittedName>
</protein>